<keyword evidence="2" id="KW-0276">Fatty acid metabolism</keyword>
<protein>
    <recommendedName>
        <fullName evidence="6">Enoyl-CoA hydratase domain-containing protein 3, mitochondrial</fullName>
    </recommendedName>
</protein>
<dbReference type="SUPFAM" id="SSF52096">
    <property type="entry name" value="ClpP/crotonase"/>
    <property type="match status" value="1"/>
</dbReference>
<reference evidence="7 8" key="1">
    <citation type="submission" date="2018-12" db="EMBL/GenBank/DDBJ databases">
        <title>Mesorhizobium carbonis sp. nov., isolated from coal mine water.</title>
        <authorList>
            <person name="Xin W."/>
            <person name="Xu Z."/>
            <person name="Xiang F."/>
            <person name="Zhang J."/>
            <person name="Xi L."/>
            <person name="Liu J."/>
        </authorList>
    </citation>
    <scope>NUCLEOTIDE SEQUENCE [LARGE SCALE GENOMIC DNA]</scope>
    <source>
        <strain evidence="7 8">B2.3</strain>
    </source>
</reference>
<dbReference type="InterPro" id="IPR029045">
    <property type="entry name" value="ClpP/crotonase-like_dom_sf"/>
</dbReference>
<dbReference type="Gene3D" id="1.10.12.10">
    <property type="entry name" value="Lyase 2-enoyl-coa Hydratase, Chain A, domain 2"/>
    <property type="match status" value="1"/>
</dbReference>
<comment type="function">
    <text evidence="5">May play a role in fatty acid biosynthesis and insulin sensitivity.</text>
</comment>
<dbReference type="NCBIfam" id="NF006008">
    <property type="entry name" value="PRK08139.1"/>
    <property type="match status" value="1"/>
</dbReference>
<keyword evidence="3" id="KW-0809">Transit peptide</keyword>
<dbReference type="PANTHER" id="PTHR43602:SF1">
    <property type="entry name" value="ENOYL-COA HYDRATASE DOMAIN-CONTAINING PROTEIN 3, MITOCHONDRIAL"/>
    <property type="match status" value="1"/>
</dbReference>
<sequence>MAEIVAMKRSMEEGPVHASLSGGILTLTLANPPANALSIATMEALQGALDQARDDDAVRVVVLAAAGKVFCAGHDLKELTAHRADADRGRAFYEKTMRLCAGVMQSIVRLPKPVIAEVAGTATAAGCQLVASCDLAVATTEAMFATPGVNIGLFCSTPMVALSRNVSRKHAMEMLLTGEMIDATTAREFGLVNRVVPPEYLNQIVRKYAETIVSKSPLTLKIGKEAFYAQAEMGLSDAYDYAVKVMVENMMARDAEEGIKAFVEKRRPEWTGE</sequence>
<dbReference type="OrthoDB" id="9795613at2"/>
<comment type="similarity">
    <text evidence="1">Belongs to the enoyl-CoA hydratase/isomerase family.</text>
</comment>
<evidence type="ECO:0000256" key="1">
    <source>
        <dbReference type="ARBA" id="ARBA00005254"/>
    </source>
</evidence>
<gene>
    <name evidence="7" type="ORF">EJC49_05790</name>
</gene>
<evidence type="ECO:0000256" key="4">
    <source>
        <dbReference type="ARBA" id="ARBA00023098"/>
    </source>
</evidence>
<evidence type="ECO:0000256" key="6">
    <source>
        <dbReference type="ARBA" id="ARBA00040545"/>
    </source>
</evidence>
<name>A0A3R9YUE3_9HYPH</name>
<evidence type="ECO:0000256" key="3">
    <source>
        <dbReference type="ARBA" id="ARBA00022946"/>
    </source>
</evidence>
<comment type="caution">
    <text evidence="7">The sequence shown here is derived from an EMBL/GenBank/DDBJ whole genome shotgun (WGS) entry which is preliminary data.</text>
</comment>
<evidence type="ECO:0000256" key="2">
    <source>
        <dbReference type="ARBA" id="ARBA00022832"/>
    </source>
</evidence>
<dbReference type="Pfam" id="PF00378">
    <property type="entry name" value="ECH_1"/>
    <property type="match status" value="1"/>
</dbReference>
<dbReference type="InterPro" id="IPR014748">
    <property type="entry name" value="Enoyl-CoA_hydra_C"/>
</dbReference>
<dbReference type="GO" id="GO:0006631">
    <property type="term" value="P:fatty acid metabolic process"/>
    <property type="evidence" value="ECO:0007669"/>
    <property type="project" value="UniProtKB-KW"/>
</dbReference>
<dbReference type="Gene3D" id="3.90.226.10">
    <property type="entry name" value="2-enoyl-CoA Hydratase, Chain A, domain 1"/>
    <property type="match status" value="1"/>
</dbReference>
<evidence type="ECO:0000313" key="7">
    <source>
        <dbReference type="EMBL" id="RST87314.1"/>
    </source>
</evidence>
<accession>A0A3R9YUE3</accession>
<dbReference type="RefSeq" id="WP_126698514.1">
    <property type="nucleotide sequence ID" value="NZ_RWKW01000020.1"/>
</dbReference>
<dbReference type="AlphaFoldDB" id="A0A3R9YUE3"/>
<dbReference type="InterPro" id="IPR052377">
    <property type="entry name" value="Mitochondrial_ECH-domain"/>
</dbReference>
<dbReference type="InterPro" id="IPR001753">
    <property type="entry name" value="Enoyl-CoA_hydra/iso"/>
</dbReference>
<keyword evidence="7" id="KW-0456">Lyase</keyword>
<evidence type="ECO:0000256" key="5">
    <source>
        <dbReference type="ARBA" id="ARBA00037410"/>
    </source>
</evidence>
<dbReference type="EMBL" id="RWKW01000020">
    <property type="protein sequence ID" value="RST87314.1"/>
    <property type="molecule type" value="Genomic_DNA"/>
</dbReference>
<dbReference type="PANTHER" id="PTHR43602">
    <property type="match status" value="1"/>
</dbReference>
<dbReference type="GO" id="GO:0016836">
    <property type="term" value="F:hydro-lyase activity"/>
    <property type="evidence" value="ECO:0007669"/>
    <property type="project" value="TreeGrafter"/>
</dbReference>
<keyword evidence="8" id="KW-1185">Reference proteome</keyword>
<dbReference type="Proteomes" id="UP000278398">
    <property type="component" value="Unassembled WGS sequence"/>
</dbReference>
<evidence type="ECO:0000313" key="8">
    <source>
        <dbReference type="Proteomes" id="UP000278398"/>
    </source>
</evidence>
<proteinExistence type="inferred from homology"/>
<keyword evidence="4" id="KW-0443">Lipid metabolism</keyword>
<dbReference type="CDD" id="cd06558">
    <property type="entry name" value="crotonase-like"/>
    <property type="match status" value="1"/>
</dbReference>
<organism evidence="7 8">
    <name type="scientific">Aquibium carbonis</name>
    <dbReference type="NCBI Taxonomy" id="2495581"/>
    <lineage>
        <taxon>Bacteria</taxon>
        <taxon>Pseudomonadati</taxon>
        <taxon>Pseudomonadota</taxon>
        <taxon>Alphaproteobacteria</taxon>
        <taxon>Hyphomicrobiales</taxon>
        <taxon>Phyllobacteriaceae</taxon>
        <taxon>Aquibium</taxon>
    </lineage>
</organism>